<gene>
    <name evidence="1" type="ORF">RKE40_12845</name>
</gene>
<dbReference type="InterPro" id="IPR029044">
    <property type="entry name" value="Nucleotide-diphossugar_trans"/>
</dbReference>
<proteinExistence type="predicted"/>
<accession>A0ABU3S7U2</accession>
<organism evidence="1 2">
    <name type="scientific">Bosea rubneri</name>
    <dbReference type="NCBI Taxonomy" id="3075434"/>
    <lineage>
        <taxon>Bacteria</taxon>
        <taxon>Pseudomonadati</taxon>
        <taxon>Pseudomonadota</taxon>
        <taxon>Alphaproteobacteria</taxon>
        <taxon>Hyphomicrobiales</taxon>
        <taxon>Boseaceae</taxon>
        <taxon>Bosea</taxon>
    </lineage>
</organism>
<dbReference type="EC" id="2.4.-.-" evidence="1"/>
<sequence length="161" mass="17026">MLTAVIRANGRTEALAATLSVLIPAVAGGTIGHAVVIGAGEDSETERLADVTGASYVAARNGASWALGIERARGDWVLLLEAGDLPEPHWAESVERHLMTAATTPALMPLRGIAALREWGAVSLRSRGVRAGLIAPKKQLLSGRLPASPRRLSVRRERAQR</sequence>
<comment type="caution">
    <text evidence="1">The sequence shown here is derived from an EMBL/GenBank/DDBJ whole genome shotgun (WGS) entry which is preliminary data.</text>
</comment>
<dbReference type="EMBL" id="JAWDID010000016">
    <property type="protein sequence ID" value="MDU0340781.1"/>
    <property type="molecule type" value="Genomic_DNA"/>
</dbReference>
<keyword evidence="1" id="KW-0808">Transferase</keyword>
<reference evidence="1 2" key="1">
    <citation type="submission" date="2023-09" db="EMBL/GenBank/DDBJ databases">
        <title>Whole genome shotgun sequencing (WGS) of Bosea sp. ZW T0_25, isolated from stored onions (Allium cepa).</title>
        <authorList>
            <person name="Stoll D.A."/>
            <person name="Huch M."/>
        </authorList>
    </citation>
    <scope>NUCLEOTIDE SEQUENCE [LARGE SCALE GENOMIC DNA]</scope>
    <source>
        <strain evidence="1 2">ZW T0_25</strain>
    </source>
</reference>
<dbReference type="SUPFAM" id="SSF53448">
    <property type="entry name" value="Nucleotide-diphospho-sugar transferases"/>
    <property type="match status" value="1"/>
</dbReference>
<evidence type="ECO:0000313" key="2">
    <source>
        <dbReference type="Proteomes" id="UP001254257"/>
    </source>
</evidence>
<evidence type="ECO:0000313" key="1">
    <source>
        <dbReference type="EMBL" id="MDU0340781.1"/>
    </source>
</evidence>
<keyword evidence="2" id="KW-1185">Reference proteome</keyword>
<dbReference type="CDD" id="cd00761">
    <property type="entry name" value="Glyco_tranf_GTA_type"/>
    <property type="match status" value="1"/>
</dbReference>
<dbReference type="RefSeq" id="WP_316018628.1">
    <property type="nucleotide sequence ID" value="NZ_JAWDID010000016.1"/>
</dbReference>
<name>A0ABU3S7U2_9HYPH</name>
<dbReference type="GO" id="GO:0016757">
    <property type="term" value="F:glycosyltransferase activity"/>
    <property type="evidence" value="ECO:0007669"/>
    <property type="project" value="UniProtKB-KW"/>
</dbReference>
<protein>
    <submittedName>
        <fullName evidence="1">Glycosyltransferase family A protein</fullName>
        <ecNumber evidence="1">2.4.-.-</ecNumber>
    </submittedName>
</protein>
<keyword evidence="1" id="KW-0328">Glycosyltransferase</keyword>
<dbReference type="Proteomes" id="UP001254257">
    <property type="component" value="Unassembled WGS sequence"/>
</dbReference>